<protein>
    <submittedName>
        <fullName evidence="3">DUF4488 domain-containing protein</fullName>
    </submittedName>
</protein>
<evidence type="ECO:0000259" key="2">
    <source>
        <dbReference type="Pfam" id="PF14869"/>
    </source>
</evidence>
<dbReference type="AlphaFoldDB" id="A0A4R0NQ29"/>
<comment type="caution">
    <text evidence="3">The sequence shown here is derived from an EMBL/GenBank/DDBJ whole genome shotgun (WGS) entry which is preliminary data.</text>
</comment>
<evidence type="ECO:0000313" key="3">
    <source>
        <dbReference type="EMBL" id="TCD02349.1"/>
    </source>
</evidence>
<accession>A0A4R0NQ29</accession>
<name>A0A4R0NQ29_9SPHI</name>
<feature type="signal peptide" evidence="1">
    <location>
        <begin position="1"/>
        <end position="23"/>
    </location>
</feature>
<evidence type="ECO:0000313" key="4">
    <source>
        <dbReference type="Proteomes" id="UP000291485"/>
    </source>
</evidence>
<evidence type="ECO:0000256" key="1">
    <source>
        <dbReference type="SAM" id="SignalP"/>
    </source>
</evidence>
<gene>
    <name evidence="3" type="ORF">EZ449_18500</name>
</gene>
<dbReference type="RefSeq" id="WP_131561664.1">
    <property type="nucleotide sequence ID" value="NZ_SJSN01000017.1"/>
</dbReference>
<feature type="chain" id="PRO_5020411005" evidence="1">
    <location>
        <begin position="24"/>
        <end position="155"/>
    </location>
</feature>
<feature type="domain" description="DUF4488" evidence="2">
    <location>
        <begin position="32"/>
        <end position="151"/>
    </location>
</feature>
<reference evidence="3 4" key="1">
    <citation type="submission" date="2019-02" db="EMBL/GenBank/DDBJ databases">
        <title>Pedobacter sp. RP-3-11 sp. nov., isolated from Arctic soil.</title>
        <authorList>
            <person name="Dahal R.H."/>
        </authorList>
    </citation>
    <scope>NUCLEOTIDE SEQUENCE [LARGE SCALE GENOMIC DNA]</scope>
    <source>
        <strain evidence="3 4">RP-3-11</strain>
    </source>
</reference>
<proteinExistence type="predicted"/>
<dbReference type="EMBL" id="SJSN01000017">
    <property type="protein sequence ID" value="TCD02349.1"/>
    <property type="molecule type" value="Genomic_DNA"/>
</dbReference>
<dbReference type="InterPro" id="IPR027991">
    <property type="entry name" value="DUF4488"/>
</dbReference>
<keyword evidence="1" id="KW-0732">Signal</keyword>
<keyword evidence="4" id="KW-1185">Reference proteome</keyword>
<dbReference type="Proteomes" id="UP000291485">
    <property type="component" value="Unassembled WGS sequence"/>
</dbReference>
<dbReference type="OrthoDB" id="672382at2"/>
<sequence>MNIKFLKSIIFLLFALSFYRVNAQDSTAKAPLVGIWELTNIALAESDHVMDPQNTTLKVFDSDGTLSQVIVTGKGAFILQKGKYQVVDKSHFNDILLADSRADSNNPGKTYLVEFHLIKNGNNNFLSLEGALEDDKGNKTMRWKELWRKVEVIPK</sequence>
<dbReference type="Pfam" id="PF14869">
    <property type="entry name" value="DUF4488"/>
    <property type="match status" value="1"/>
</dbReference>
<organism evidence="3 4">
    <name type="scientific">Pedobacter frigidisoli</name>
    <dbReference type="NCBI Taxonomy" id="2530455"/>
    <lineage>
        <taxon>Bacteria</taxon>
        <taxon>Pseudomonadati</taxon>
        <taxon>Bacteroidota</taxon>
        <taxon>Sphingobacteriia</taxon>
        <taxon>Sphingobacteriales</taxon>
        <taxon>Sphingobacteriaceae</taxon>
        <taxon>Pedobacter</taxon>
    </lineage>
</organism>
<dbReference type="Gene3D" id="2.40.128.490">
    <property type="entry name" value="Uncharacterised protein PF14869, DUF4488"/>
    <property type="match status" value="1"/>
</dbReference>